<evidence type="ECO:0000313" key="8">
    <source>
        <dbReference type="EMBL" id="SSA35502.1"/>
    </source>
</evidence>
<organism evidence="8 9">
    <name type="scientific">Branchiibius hedensis</name>
    <dbReference type="NCBI Taxonomy" id="672460"/>
    <lineage>
        <taxon>Bacteria</taxon>
        <taxon>Bacillati</taxon>
        <taxon>Actinomycetota</taxon>
        <taxon>Actinomycetes</taxon>
        <taxon>Micrococcales</taxon>
        <taxon>Dermacoccaceae</taxon>
        <taxon>Branchiibius</taxon>
    </lineage>
</organism>
<feature type="domain" description="RNA polymerase sigma-70 region 2" evidence="5">
    <location>
        <begin position="23"/>
        <end position="72"/>
    </location>
</feature>
<dbReference type="Proteomes" id="UP000250028">
    <property type="component" value="Unassembled WGS sequence"/>
</dbReference>
<dbReference type="GO" id="GO:0003677">
    <property type="term" value="F:DNA binding"/>
    <property type="evidence" value="ECO:0007669"/>
    <property type="project" value="InterPro"/>
</dbReference>
<proteinExistence type="inferred from homology"/>
<dbReference type="SUPFAM" id="SSF88946">
    <property type="entry name" value="Sigma2 domain of RNA polymerase sigma factors"/>
    <property type="match status" value="1"/>
</dbReference>
<dbReference type="InterPro" id="IPR007627">
    <property type="entry name" value="RNA_pol_sigma70_r2"/>
</dbReference>
<protein>
    <submittedName>
        <fullName evidence="8">RNA polymerase sigma-70 factor, ECF subfamily</fullName>
    </submittedName>
</protein>
<evidence type="ECO:0000259" key="7">
    <source>
        <dbReference type="Pfam" id="PF20239"/>
    </source>
</evidence>
<dbReference type="InterPro" id="IPR013325">
    <property type="entry name" value="RNA_pol_sigma_r2"/>
</dbReference>
<evidence type="ECO:0000259" key="6">
    <source>
        <dbReference type="Pfam" id="PF08281"/>
    </source>
</evidence>
<dbReference type="InterPro" id="IPR046531">
    <property type="entry name" value="DUF6596"/>
</dbReference>
<evidence type="ECO:0000256" key="1">
    <source>
        <dbReference type="ARBA" id="ARBA00010641"/>
    </source>
</evidence>
<dbReference type="Gene3D" id="1.10.1740.10">
    <property type="match status" value="1"/>
</dbReference>
<dbReference type="OrthoDB" id="9780299at2"/>
<dbReference type="Pfam" id="PF04542">
    <property type="entry name" value="Sigma70_r2"/>
    <property type="match status" value="1"/>
</dbReference>
<dbReference type="EMBL" id="UESZ01000001">
    <property type="protein sequence ID" value="SSA35502.1"/>
    <property type="molecule type" value="Genomic_DNA"/>
</dbReference>
<evidence type="ECO:0000259" key="5">
    <source>
        <dbReference type="Pfam" id="PF04542"/>
    </source>
</evidence>
<feature type="domain" description="RNA polymerase sigma factor 70 region 4 type 2" evidence="6">
    <location>
        <begin position="105"/>
        <end position="155"/>
    </location>
</feature>
<dbReference type="PANTHER" id="PTHR47756:SF2">
    <property type="entry name" value="BLL6612 PROTEIN"/>
    <property type="match status" value="1"/>
</dbReference>
<keyword evidence="9" id="KW-1185">Reference proteome</keyword>
<evidence type="ECO:0000256" key="3">
    <source>
        <dbReference type="ARBA" id="ARBA00023082"/>
    </source>
</evidence>
<name>A0A2Y9BUC5_9MICO</name>
<evidence type="ECO:0000256" key="4">
    <source>
        <dbReference type="ARBA" id="ARBA00023163"/>
    </source>
</evidence>
<dbReference type="SUPFAM" id="SSF88659">
    <property type="entry name" value="Sigma3 and sigma4 domains of RNA polymerase sigma factors"/>
    <property type="match status" value="1"/>
</dbReference>
<keyword evidence="4" id="KW-0804">Transcription</keyword>
<dbReference type="GO" id="GO:0016987">
    <property type="term" value="F:sigma factor activity"/>
    <property type="evidence" value="ECO:0007669"/>
    <property type="project" value="UniProtKB-KW"/>
</dbReference>
<dbReference type="PANTHER" id="PTHR47756">
    <property type="entry name" value="BLL6612 PROTEIN-RELATED"/>
    <property type="match status" value="1"/>
</dbReference>
<reference evidence="9" key="1">
    <citation type="submission" date="2016-10" db="EMBL/GenBank/DDBJ databases">
        <authorList>
            <person name="Varghese N."/>
            <person name="Submissions S."/>
        </authorList>
    </citation>
    <scope>NUCLEOTIDE SEQUENCE [LARGE SCALE GENOMIC DNA]</scope>
    <source>
        <strain evidence="9">DSM 22951</strain>
    </source>
</reference>
<keyword evidence="3" id="KW-0731">Sigma factor</keyword>
<dbReference type="GO" id="GO:0006352">
    <property type="term" value="P:DNA-templated transcription initiation"/>
    <property type="evidence" value="ECO:0007669"/>
    <property type="project" value="InterPro"/>
</dbReference>
<evidence type="ECO:0000313" key="9">
    <source>
        <dbReference type="Proteomes" id="UP000250028"/>
    </source>
</evidence>
<dbReference type="Pfam" id="PF20239">
    <property type="entry name" value="DUF6596"/>
    <property type="match status" value="1"/>
</dbReference>
<feature type="domain" description="DUF6596" evidence="7">
    <location>
        <begin position="174"/>
        <end position="276"/>
    </location>
</feature>
<dbReference type="AlphaFoldDB" id="A0A2Y9BUC5"/>
<evidence type="ECO:0000256" key="2">
    <source>
        <dbReference type="ARBA" id="ARBA00023015"/>
    </source>
</evidence>
<sequence length="408" mass="44427">MEPVEQLLRDEWGRLLALLVAGSRRLDLAEDALAAAFEEATRRWPIDGTPSNPSAWLLTTARRKIVDVIRAETTHARKQPLIAMDERNRLHDNELAQQDSLLRLVLLAAHPALAPEAGAALTLRMVLGISAPDIARLFLVTDATMAARLTRARKKVVTAGIPMALPAADLLPARLEQVAIVAYLAFTAGYAPSSGDQVVRARLAGEAIRLVRLVRAQGRVVRDHPTLVALQALMLLQHSRRDARVSPDGDPVLLPDQDRSRWHYDEIDEGLSLLRQPAAGASPLARSYRLQAAIAACHATARSASATDWGRICAFYEMLDELTGSPVVRLNRAVAVAEHLGPAAGLALLDDLAHQLPGNYRLAVTRAELLARNGQSRAARSAYAEALDGCANDAERRELVRRIDRLEG</sequence>
<comment type="similarity">
    <text evidence="1">Belongs to the sigma-70 factor family. ECF subfamily.</text>
</comment>
<gene>
    <name evidence="8" type="ORF">SAMN04489750_2865</name>
</gene>
<dbReference type="InterPro" id="IPR013249">
    <property type="entry name" value="RNA_pol_sigma70_r4_t2"/>
</dbReference>
<accession>A0A2Y9BUC5</accession>
<keyword evidence="2" id="KW-0805">Transcription regulation</keyword>
<dbReference type="Pfam" id="PF08281">
    <property type="entry name" value="Sigma70_r4_2"/>
    <property type="match status" value="1"/>
</dbReference>
<dbReference type="RefSeq" id="WP_109686822.1">
    <property type="nucleotide sequence ID" value="NZ_QGDN01000001.1"/>
</dbReference>
<dbReference type="InterPro" id="IPR013324">
    <property type="entry name" value="RNA_pol_sigma_r3/r4-like"/>
</dbReference>